<evidence type="ECO:0000313" key="1">
    <source>
        <dbReference type="EMBL" id="CAL4976009.1"/>
    </source>
</evidence>
<reference evidence="1 2" key="2">
    <citation type="submission" date="2024-10" db="EMBL/GenBank/DDBJ databases">
        <authorList>
            <person name="Ryan C."/>
        </authorList>
    </citation>
    <scope>NUCLEOTIDE SEQUENCE [LARGE SCALE GENOMIC DNA]</scope>
</reference>
<sequence>MPASAMRRFFRRAAPYAAGAVLLATLPFPQKPPAAAGHLGLVRARPGLEGLGAALTREILLLDAAYALVAGVFRAPILTAGLLLRSGPGSIVSQRAAVAESGGDAERAAKYRLVLALLDASDGRVEEALRAIAGLARERLADPEPRLAAGALCYLLGRARDGEDRGAPLLLLPAGAAADVNLLLALLAARGGDFDAALGRYAQAARGDPSDLRPYMLAAKLCRLTGRVGELEEWRVRAQHLRLLHEHDAAADEAELRKLLDELAVAVALGHGALTARGSGERGAVMLAAWRELDAGTVALLQSKELRLKQRLMIKALWLILKPALATDPAIQEVV</sequence>
<dbReference type="EMBL" id="OZ075130">
    <property type="protein sequence ID" value="CAL4976009.1"/>
    <property type="molecule type" value="Genomic_DNA"/>
</dbReference>
<dbReference type="AlphaFoldDB" id="A0ABC9ACL0"/>
<dbReference type="Proteomes" id="UP001497457">
    <property type="component" value="Chromosome 20rd"/>
</dbReference>
<gene>
    <name evidence="1" type="ORF">URODEC1_LOCUS53437</name>
</gene>
<proteinExistence type="predicted"/>
<organism evidence="1 2">
    <name type="scientific">Urochloa decumbens</name>
    <dbReference type="NCBI Taxonomy" id="240449"/>
    <lineage>
        <taxon>Eukaryota</taxon>
        <taxon>Viridiplantae</taxon>
        <taxon>Streptophyta</taxon>
        <taxon>Embryophyta</taxon>
        <taxon>Tracheophyta</taxon>
        <taxon>Spermatophyta</taxon>
        <taxon>Magnoliopsida</taxon>
        <taxon>Liliopsida</taxon>
        <taxon>Poales</taxon>
        <taxon>Poaceae</taxon>
        <taxon>PACMAD clade</taxon>
        <taxon>Panicoideae</taxon>
        <taxon>Panicodae</taxon>
        <taxon>Paniceae</taxon>
        <taxon>Melinidinae</taxon>
        <taxon>Urochloa</taxon>
    </lineage>
</organism>
<reference evidence="2" key="1">
    <citation type="submission" date="2024-06" db="EMBL/GenBank/DDBJ databases">
        <authorList>
            <person name="Ryan C."/>
        </authorList>
    </citation>
    <scope>NUCLEOTIDE SEQUENCE [LARGE SCALE GENOMIC DNA]</scope>
</reference>
<accession>A0ABC9ACL0</accession>
<name>A0ABC9ACL0_9POAL</name>
<protein>
    <recommendedName>
        <fullName evidence="3">Tetratricopeptide repeat protein</fullName>
    </recommendedName>
</protein>
<evidence type="ECO:0008006" key="3">
    <source>
        <dbReference type="Google" id="ProtNLM"/>
    </source>
</evidence>
<keyword evidence="2" id="KW-1185">Reference proteome</keyword>
<evidence type="ECO:0000313" key="2">
    <source>
        <dbReference type="Proteomes" id="UP001497457"/>
    </source>
</evidence>